<name>A0A0D2M9H3_HYPSF</name>
<organism evidence="1 2">
    <name type="scientific">Hypholoma sublateritium (strain FD-334 SS-4)</name>
    <dbReference type="NCBI Taxonomy" id="945553"/>
    <lineage>
        <taxon>Eukaryota</taxon>
        <taxon>Fungi</taxon>
        <taxon>Dikarya</taxon>
        <taxon>Basidiomycota</taxon>
        <taxon>Agaricomycotina</taxon>
        <taxon>Agaricomycetes</taxon>
        <taxon>Agaricomycetidae</taxon>
        <taxon>Agaricales</taxon>
        <taxon>Agaricineae</taxon>
        <taxon>Strophariaceae</taxon>
        <taxon>Hypholoma</taxon>
    </lineage>
</organism>
<proteinExistence type="predicted"/>
<evidence type="ECO:0000313" key="2">
    <source>
        <dbReference type="Proteomes" id="UP000054270"/>
    </source>
</evidence>
<keyword evidence="2" id="KW-1185">Reference proteome</keyword>
<sequence>MAPQPFRIPRATLDAAKHRAVLPPSYFPPQSLRGAPCLPLSPTYREQPLLDLPHRIRRAVTPRQYQTGGGRLPQRANVGGLLSTMSASPVAPPWMCCDDTTARAISDRRRTLTTVRRRWGTSPHQMNVSAGSYLQHNILKALTHRYVIYKHTDVRGIHGSAGQRVLEALHHVH</sequence>
<protein>
    <submittedName>
        <fullName evidence="1">Uncharacterized protein</fullName>
    </submittedName>
</protein>
<accession>A0A0D2M9H3</accession>
<gene>
    <name evidence="1" type="ORF">HYPSUDRAFT_204230</name>
</gene>
<dbReference type="EMBL" id="KN817572">
    <property type="protein sequence ID" value="KJA19988.1"/>
    <property type="molecule type" value="Genomic_DNA"/>
</dbReference>
<reference evidence="2" key="1">
    <citation type="submission" date="2014-04" db="EMBL/GenBank/DDBJ databases">
        <title>Evolutionary Origins and Diversification of the Mycorrhizal Mutualists.</title>
        <authorList>
            <consortium name="DOE Joint Genome Institute"/>
            <consortium name="Mycorrhizal Genomics Consortium"/>
            <person name="Kohler A."/>
            <person name="Kuo A."/>
            <person name="Nagy L.G."/>
            <person name="Floudas D."/>
            <person name="Copeland A."/>
            <person name="Barry K.W."/>
            <person name="Cichocki N."/>
            <person name="Veneault-Fourrey C."/>
            <person name="LaButti K."/>
            <person name="Lindquist E.A."/>
            <person name="Lipzen A."/>
            <person name="Lundell T."/>
            <person name="Morin E."/>
            <person name="Murat C."/>
            <person name="Riley R."/>
            <person name="Ohm R."/>
            <person name="Sun H."/>
            <person name="Tunlid A."/>
            <person name="Henrissat B."/>
            <person name="Grigoriev I.V."/>
            <person name="Hibbett D.S."/>
            <person name="Martin F."/>
        </authorList>
    </citation>
    <scope>NUCLEOTIDE SEQUENCE [LARGE SCALE GENOMIC DNA]</scope>
    <source>
        <strain evidence="2">FD-334 SS-4</strain>
    </source>
</reference>
<evidence type="ECO:0000313" key="1">
    <source>
        <dbReference type="EMBL" id="KJA19988.1"/>
    </source>
</evidence>
<dbReference type="AlphaFoldDB" id="A0A0D2M9H3"/>
<dbReference type="Proteomes" id="UP000054270">
    <property type="component" value="Unassembled WGS sequence"/>
</dbReference>